<dbReference type="SUPFAM" id="SSF52540">
    <property type="entry name" value="P-loop containing nucleoside triphosphate hydrolases"/>
    <property type="match status" value="1"/>
</dbReference>
<dbReference type="InterPro" id="IPR027417">
    <property type="entry name" value="P-loop_NTPase"/>
</dbReference>
<reference evidence="2 3" key="1">
    <citation type="journal article" date="2020" name="ISME J.">
        <title>Uncovering the hidden diversity of litter-decomposition mechanisms in mushroom-forming fungi.</title>
        <authorList>
            <person name="Floudas D."/>
            <person name="Bentzer J."/>
            <person name="Ahren D."/>
            <person name="Johansson T."/>
            <person name="Persson P."/>
            <person name="Tunlid A."/>
        </authorList>
    </citation>
    <scope>NUCLEOTIDE SEQUENCE [LARGE SCALE GENOMIC DNA]</scope>
    <source>
        <strain evidence="2 3">CBS 146.42</strain>
    </source>
</reference>
<dbReference type="Gene3D" id="3.40.50.300">
    <property type="entry name" value="P-loop containing nucleotide triphosphate hydrolases"/>
    <property type="match status" value="1"/>
</dbReference>
<dbReference type="OrthoDB" id="10261556at2759"/>
<keyword evidence="3" id="KW-1185">Reference proteome</keyword>
<name>A0A8H5CRQ9_9AGAR</name>
<sequence>MHSNNTTIIRTSNNHANIHLTVEPMQYPISSAKDLIRVLQLTNDKQLPKFMVFVNKRREAEEAVERIWDDTVIVNKERGVEEVVVWDDMLRYLEDRITYFHSGMSPEFRESRIAMLRHGELWGIICTDAAGMVSPELYGLKLILTCCPNKGLDLPDVELIIQVGYTSSLCTLLQQFGQGACQRNRHAIMIYLVEAQYIDNTPQSNAAVKRKQKCQEAEDRKRVKRWWLQVNSDAQVSSGGNARTSDANGGEHIQDDHLPKAICCDPAKLQFPSPYWMSNEEYEEAVMLLFINACSRGFCHHIVCDCYFGNDLAG</sequence>
<gene>
    <name evidence="2" type="ORF">D9756_011206</name>
</gene>
<dbReference type="InterPro" id="IPR001650">
    <property type="entry name" value="Helicase_C-like"/>
</dbReference>
<feature type="domain" description="Helicase C-terminal" evidence="1">
    <location>
        <begin position="74"/>
        <end position="177"/>
    </location>
</feature>
<proteinExistence type="predicted"/>
<dbReference type="Proteomes" id="UP000559027">
    <property type="component" value="Unassembled WGS sequence"/>
</dbReference>
<dbReference type="AlphaFoldDB" id="A0A8H5CRQ9"/>
<accession>A0A8H5CRQ9</accession>
<dbReference type="Pfam" id="PF00271">
    <property type="entry name" value="Helicase_C"/>
    <property type="match status" value="1"/>
</dbReference>
<organism evidence="2 3">
    <name type="scientific">Leucocoprinus leucothites</name>
    <dbReference type="NCBI Taxonomy" id="201217"/>
    <lineage>
        <taxon>Eukaryota</taxon>
        <taxon>Fungi</taxon>
        <taxon>Dikarya</taxon>
        <taxon>Basidiomycota</taxon>
        <taxon>Agaricomycotina</taxon>
        <taxon>Agaricomycetes</taxon>
        <taxon>Agaricomycetidae</taxon>
        <taxon>Agaricales</taxon>
        <taxon>Agaricineae</taxon>
        <taxon>Agaricaceae</taxon>
        <taxon>Leucocoprinus</taxon>
    </lineage>
</organism>
<comment type="caution">
    <text evidence="2">The sequence shown here is derived from an EMBL/GenBank/DDBJ whole genome shotgun (WGS) entry which is preliminary data.</text>
</comment>
<evidence type="ECO:0000313" key="3">
    <source>
        <dbReference type="Proteomes" id="UP000559027"/>
    </source>
</evidence>
<evidence type="ECO:0000313" key="2">
    <source>
        <dbReference type="EMBL" id="KAF5345856.1"/>
    </source>
</evidence>
<protein>
    <recommendedName>
        <fullName evidence="1">Helicase C-terminal domain-containing protein</fullName>
    </recommendedName>
</protein>
<dbReference type="EMBL" id="JAACJO010000038">
    <property type="protein sequence ID" value="KAF5345856.1"/>
    <property type="molecule type" value="Genomic_DNA"/>
</dbReference>
<evidence type="ECO:0000259" key="1">
    <source>
        <dbReference type="Pfam" id="PF00271"/>
    </source>
</evidence>